<accession>X1ASZ8</accession>
<gene>
    <name evidence="1" type="ORF">S01H4_28508</name>
</gene>
<proteinExistence type="predicted"/>
<evidence type="ECO:0000313" key="1">
    <source>
        <dbReference type="EMBL" id="GAG85994.1"/>
    </source>
</evidence>
<organism evidence="1">
    <name type="scientific">marine sediment metagenome</name>
    <dbReference type="NCBI Taxonomy" id="412755"/>
    <lineage>
        <taxon>unclassified sequences</taxon>
        <taxon>metagenomes</taxon>
        <taxon>ecological metagenomes</taxon>
    </lineage>
</organism>
<reference evidence="1" key="1">
    <citation type="journal article" date="2014" name="Front. Microbiol.">
        <title>High frequency of phylogenetically diverse reductive dehalogenase-homologous genes in deep subseafloor sedimentary metagenomes.</title>
        <authorList>
            <person name="Kawai M."/>
            <person name="Futagami T."/>
            <person name="Toyoda A."/>
            <person name="Takaki Y."/>
            <person name="Nishi S."/>
            <person name="Hori S."/>
            <person name="Arai W."/>
            <person name="Tsubouchi T."/>
            <person name="Morono Y."/>
            <person name="Uchiyama I."/>
            <person name="Ito T."/>
            <person name="Fujiyama A."/>
            <person name="Inagaki F."/>
            <person name="Takami H."/>
        </authorList>
    </citation>
    <scope>NUCLEOTIDE SEQUENCE</scope>
    <source>
        <strain evidence="1">Expedition CK06-06</strain>
    </source>
</reference>
<name>X1ASZ8_9ZZZZ</name>
<dbReference type="EMBL" id="BART01014197">
    <property type="protein sequence ID" value="GAG85994.1"/>
    <property type="molecule type" value="Genomic_DNA"/>
</dbReference>
<protein>
    <submittedName>
        <fullName evidence="1">Uncharacterized protein</fullName>
    </submittedName>
</protein>
<sequence>TYFELAEKISQEYRFFHKWSSVIPFIHGNEDSVGVVLILAESFSQSIQHKSFKRNFSSYYLTIVFNKNTKQIISKMEGFGSFKKWENKNW</sequence>
<feature type="non-terminal residue" evidence="1">
    <location>
        <position position="1"/>
    </location>
</feature>
<comment type="caution">
    <text evidence="1">The sequence shown here is derived from an EMBL/GenBank/DDBJ whole genome shotgun (WGS) entry which is preliminary data.</text>
</comment>
<dbReference type="AlphaFoldDB" id="X1ASZ8"/>